<keyword evidence="3" id="KW-0238">DNA-binding</keyword>
<dbReference type="InterPro" id="IPR003313">
    <property type="entry name" value="AraC-bd"/>
</dbReference>
<keyword evidence="4" id="KW-0804">Transcription</keyword>
<dbReference type="InterPro" id="IPR018062">
    <property type="entry name" value="HTH_AraC-typ_CS"/>
</dbReference>
<dbReference type="InterPro" id="IPR009057">
    <property type="entry name" value="Homeodomain-like_sf"/>
</dbReference>
<reference evidence="6 7" key="1">
    <citation type="submission" date="2020-04" db="EMBL/GenBank/DDBJ databases">
        <authorList>
            <person name="De Canck E."/>
        </authorList>
    </citation>
    <scope>NUCLEOTIDE SEQUENCE [LARGE SCALE GENOMIC DNA]</scope>
    <source>
        <strain evidence="6 7">LMG 26841</strain>
    </source>
</reference>
<evidence type="ECO:0000256" key="3">
    <source>
        <dbReference type="ARBA" id="ARBA00023125"/>
    </source>
</evidence>
<dbReference type="Pfam" id="PF12833">
    <property type="entry name" value="HTH_18"/>
    <property type="match status" value="1"/>
</dbReference>
<dbReference type="Pfam" id="PF02311">
    <property type="entry name" value="AraC_binding"/>
    <property type="match status" value="1"/>
</dbReference>
<evidence type="ECO:0000256" key="1">
    <source>
        <dbReference type="ARBA" id="ARBA00022491"/>
    </source>
</evidence>
<keyword evidence="2" id="KW-0805">Transcription regulation</keyword>
<dbReference type="Gene3D" id="1.10.10.60">
    <property type="entry name" value="Homeodomain-like"/>
    <property type="match status" value="1"/>
</dbReference>
<dbReference type="Gene3D" id="2.60.120.10">
    <property type="entry name" value="Jelly Rolls"/>
    <property type="match status" value="1"/>
</dbReference>
<dbReference type="InterPro" id="IPR014710">
    <property type="entry name" value="RmlC-like_jellyroll"/>
</dbReference>
<dbReference type="PANTHER" id="PTHR11019">
    <property type="entry name" value="HTH-TYPE TRANSCRIPTIONAL REGULATOR NIMR"/>
    <property type="match status" value="1"/>
</dbReference>
<dbReference type="PANTHER" id="PTHR11019:SF159">
    <property type="entry name" value="TRANSCRIPTIONAL REGULATOR-RELATED"/>
    <property type="match status" value="1"/>
</dbReference>
<evidence type="ECO:0000313" key="7">
    <source>
        <dbReference type="Proteomes" id="UP000494272"/>
    </source>
</evidence>
<dbReference type="SUPFAM" id="SSF51182">
    <property type="entry name" value="RmlC-like cupins"/>
    <property type="match status" value="1"/>
</dbReference>
<dbReference type="AlphaFoldDB" id="A0A6S7DFE4"/>
<dbReference type="GO" id="GO:0003700">
    <property type="term" value="F:DNA-binding transcription factor activity"/>
    <property type="evidence" value="ECO:0007669"/>
    <property type="project" value="InterPro"/>
</dbReference>
<feature type="domain" description="HTH araC/xylS-type" evidence="5">
    <location>
        <begin position="186"/>
        <end position="263"/>
    </location>
</feature>
<organism evidence="6 7">
    <name type="scientific">Achromobacter dolens</name>
    <dbReference type="NCBI Taxonomy" id="1287738"/>
    <lineage>
        <taxon>Bacteria</taxon>
        <taxon>Pseudomonadati</taxon>
        <taxon>Pseudomonadota</taxon>
        <taxon>Betaproteobacteria</taxon>
        <taxon>Burkholderiales</taxon>
        <taxon>Alcaligenaceae</taxon>
        <taxon>Achromobacter</taxon>
    </lineage>
</organism>
<dbReference type="InterPro" id="IPR018060">
    <property type="entry name" value="HTH_AraC"/>
</dbReference>
<dbReference type="CDD" id="cd06124">
    <property type="entry name" value="cupin_NimR-like_N"/>
    <property type="match status" value="1"/>
</dbReference>
<keyword evidence="1" id="KW-0678">Repressor</keyword>
<keyword evidence="7" id="KW-1185">Reference proteome</keyword>
<evidence type="ECO:0000256" key="4">
    <source>
        <dbReference type="ARBA" id="ARBA00023163"/>
    </source>
</evidence>
<dbReference type="PROSITE" id="PS00041">
    <property type="entry name" value="HTH_ARAC_FAMILY_1"/>
    <property type="match status" value="1"/>
</dbReference>
<dbReference type="EMBL" id="CADIKW010000001">
    <property type="protein sequence ID" value="CAB3821861.1"/>
    <property type="molecule type" value="Genomic_DNA"/>
</dbReference>
<name>A0A6S7DFE4_9BURK</name>
<dbReference type="GO" id="GO:0043565">
    <property type="term" value="F:sequence-specific DNA binding"/>
    <property type="evidence" value="ECO:0007669"/>
    <property type="project" value="InterPro"/>
</dbReference>
<dbReference type="FunFam" id="1.10.10.60:FF:000132">
    <property type="entry name" value="AraC family transcriptional regulator"/>
    <property type="match status" value="1"/>
</dbReference>
<dbReference type="PROSITE" id="PS01124">
    <property type="entry name" value="HTH_ARAC_FAMILY_2"/>
    <property type="match status" value="1"/>
</dbReference>
<sequence length="265" mass="29109">MFAFRPRPVMRNSHIDQHDRLDRAVVAIGNDYPPGHLLPAHTHRRAQLLYGATGVMHVVTRDGNWVVPPQRAVWIPAGVAHQVRMQDVSTRSAYIEPGAARAGSAACEVVEVSPLLRQLLLAAVDMPADYDPAGRDGALAALLLHEVTRAPVLPLHIPLPRDKRLAPLCRAFVAAPDVRQSPEAWAERLHMSPRTFSRHFRQQTGMAFSAWRQRACVVLALARLAAGAPVTAIALDFGYQSPAAFSTMFRRVLGRPPTSYLHAAD</sequence>
<evidence type="ECO:0000313" key="6">
    <source>
        <dbReference type="EMBL" id="CAB3821861.1"/>
    </source>
</evidence>
<evidence type="ECO:0000259" key="5">
    <source>
        <dbReference type="PROSITE" id="PS01124"/>
    </source>
</evidence>
<dbReference type="SMART" id="SM00342">
    <property type="entry name" value="HTH_ARAC"/>
    <property type="match status" value="1"/>
</dbReference>
<accession>A0A6S7DFE4</accession>
<dbReference type="Proteomes" id="UP000494272">
    <property type="component" value="Unassembled WGS sequence"/>
</dbReference>
<dbReference type="InterPro" id="IPR011051">
    <property type="entry name" value="RmlC_Cupin_sf"/>
</dbReference>
<gene>
    <name evidence="6" type="primary">nimR_2</name>
    <name evidence="6" type="ORF">LMG26841_00500</name>
</gene>
<protein>
    <submittedName>
        <fullName evidence="6">HTH-type transcriptional regulator NimR</fullName>
    </submittedName>
</protein>
<evidence type="ECO:0000256" key="2">
    <source>
        <dbReference type="ARBA" id="ARBA00023015"/>
    </source>
</evidence>
<proteinExistence type="predicted"/>
<dbReference type="SUPFAM" id="SSF46689">
    <property type="entry name" value="Homeodomain-like"/>
    <property type="match status" value="1"/>
</dbReference>